<evidence type="ECO:0000256" key="1">
    <source>
        <dbReference type="ARBA" id="ARBA00002926"/>
    </source>
</evidence>
<protein>
    <recommendedName>
        <fullName evidence="4">Matrix protein</fullName>
    </recommendedName>
</protein>
<dbReference type="GO" id="GO:0039660">
    <property type="term" value="F:structural constituent of virion"/>
    <property type="evidence" value="ECO:0007669"/>
    <property type="project" value="UniProtKB-KW"/>
</dbReference>
<evidence type="ECO:0000313" key="10">
    <source>
        <dbReference type="Proteomes" id="UP000162341"/>
    </source>
</evidence>
<comment type="subcellular location">
    <subcellularLocation>
        <location evidence="2">Virion</location>
    </subcellularLocation>
</comment>
<dbReference type="Pfam" id="PF00661">
    <property type="entry name" value="Matrix_Paramyxo_N"/>
    <property type="match status" value="1"/>
</dbReference>
<dbReference type="Proteomes" id="UP000162341">
    <property type="component" value="Segment"/>
</dbReference>
<evidence type="ECO:0000256" key="2">
    <source>
        <dbReference type="ARBA" id="ARBA00004328"/>
    </source>
</evidence>
<evidence type="ECO:0000259" key="7">
    <source>
        <dbReference type="Pfam" id="PF00661"/>
    </source>
</evidence>
<evidence type="ECO:0000256" key="5">
    <source>
        <dbReference type="ARBA" id="ARBA00022844"/>
    </source>
</evidence>
<evidence type="ECO:0000256" key="6">
    <source>
        <dbReference type="ARBA" id="ARBA00023311"/>
    </source>
</evidence>
<dbReference type="Gene3D" id="2.70.20.60">
    <property type="entry name" value="Viral matrix protein, C-terminal domain"/>
    <property type="match status" value="1"/>
</dbReference>
<organism evidence="9 10">
    <name type="scientific">Tuhoko virus 3</name>
    <dbReference type="NCBI Taxonomy" id="798074"/>
    <lineage>
        <taxon>Viruses</taxon>
        <taxon>Riboviria</taxon>
        <taxon>Orthornavirae</taxon>
        <taxon>Negarnaviricota</taxon>
        <taxon>Haploviricotina</taxon>
        <taxon>Monjiviricetes</taxon>
        <taxon>Mononegavirales</taxon>
        <taxon>Paramyxoviridae</taxon>
        <taxon>Rubulavirinae</taxon>
        <taxon>Pararubulavirus</taxon>
        <taxon>Pararubulavirus hongkongi</taxon>
    </lineage>
</organism>
<evidence type="ECO:0000259" key="8">
    <source>
        <dbReference type="Pfam" id="PF23765"/>
    </source>
</evidence>
<evidence type="ECO:0000256" key="4">
    <source>
        <dbReference type="ARBA" id="ARBA00017678"/>
    </source>
</evidence>
<evidence type="ECO:0000313" key="9">
    <source>
        <dbReference type="EMBL" id="ADI80726.1"/>
    </source>
</evidence>
<dbReference type="InterPro" id="IPR042539">
    <property type="entry name" value="Matrix_C"/>
</dbReference>
<dbReference type="InterPro" id="IPR042540">
    <property type="entry name" value="Matrix_N"/>
</dbReference>
<feature type="domain" description="Matrix protein N-terminal" evidence="7">
    <location>
        <begin position="19"/>
        <end position="185"/>
    </location>
</feature>
<dbReference type="Gene3D" id="2.70.20.50">
    <property type="entry name" value="Viral matrix protein, N-terminal domain"/>
    <property type="match status" value="1"/>
</dbReference>
<proteinExistence type="inferred from homology"/>
<keyword evidence="10" id="KW-1185">Reference proteome</keyword>
<dbReference type="OrthoDB" id="3682at10239"/>
<name>D8WJ39_9MONO</name>
<gene>
    <name evidence="9" type="primary">M</name>
</gene>
<dbReference type="GO" id="GO:0019068">
    <property type="term" value="P:virion assembly"/>
    <property type="evidence" value="ECO:0007669"/>
    <property type="project" value="InterPro"/>
</dbReference>
<feature type="domain" description="Matrix protein C-terminal Paramyxoviridae" evidence="8">
    <location>
        <begin position="190"/>
        <end position="350"/>
    </location>
</feature>
<reference evidence="9 10" key="1">
    <citation type="journal article" date="2010" name="Virology">
        <title>Identification and complete genome analysis of three novel paramyxoviruses, Tuhoko virus 1, 2 and 3, in fruit bats from China.</title>
        <authorList>
            <person name="Lau S.K."/>
            <person name="Woo P.C."/>
            <person name="Wong B.H."/>
            <person name="Wong A.Y."/>
            <person name="Tsoi H.W."/>
            <person name="Wang M."/>
            <person name="Lee P."/>
            <person name="Xu H."/>
            <person name="Poon R.W."/>
            <person name="Guo R."/>
            <person name="Li K.S."/>
            <person name="Chan K.H."/>
            <person name="Zheng B.J."/>
            <person name="Yuen K.Y."/>
        </authorList>
    </citation>
    <scope>NUCLEOTIDE SEQUENCE [LARGE SCALE GENOMIC DNA]</scope>
</reference>
<dbReference type="Pfam" id="PF23765">
    <property type="entry name" value="Matrix_Paramyxo_C"/>
    <property type="match status" value="1"/>
</dbReference>
<dbReference type="EMBL" id="GU128082">
    <property type="protein sequence ID" value="ADI80726.1"/>
    <property type="molecule type" value="Viral_cRNA"/>
</dbReference>
<dbReference type="RefSeq" id="YP_009094077.1">
    <property type="nucleotide sequence ID" value="NC_025350.1"/>
</dbReference>
<dbReference type="GeneID" id="20964367"/>
<keyword evidence="5" id="KW-0946">Virion</keyword>
<dbReference type="KEGG" id="vg:20964367"/>
<sequence>MAGRQATIPVPINFESPKNYLNAFPIVQADPSVSGEAGKLLKQIRFKDLTLRGSTEAPISFVNSYGFIKPLRTREEFFSEMHKPSQAPCLTACCLPFGAGPAIEHPDKIMDDLDKVFIVVRKSASTIEECVFDIRKLPSSLSRHQLAGNRVLCVASDKYIKAPCKLTSGMDYTYNIVFLSITHCPPSQKFRVPMPIQSLRAKVMRSVHLEIMIKVDCDKNSPITKNLIYDPSNDIWMASIWFHLCNFYKGSKPFKEYDDQHFASKCRAMGLEVGLVDFWGPTFLVKAHGKIPHAARPFFGKHGWVCHPMMDCAPAISKSLWALSISILQVNAVLQASDLNQMIRMTDVVFPKVKINPDIAGVQKTRWNPVKKLVTID</sequence>
<dbReference type="GO" id="GO:0044423">
    <property type="term" value="C:virion component"/>
    <property type="evidence" value="ECO:0007669"/>
    <property type="project" value="UniProtKB-KW"/>
</dbReference>
<comment type="similarity">
    <text evidence="3">Belongs to the morbillivirus/respirovirus/rubulavirus M protein family.</text>
</comment>
<comment type="function">
    <text evidence="1">The M protein has a crucial role in virus assembly and interacts with the RNP complex as well as with the viral membrane.</text>
</comment>
<dbReference type="InterPro" id="IPR055413">
    <property type="entry name" value="Matrix_Paramyxo_C"/>
</dbReference>
<accession>D8WJ39</accession>
<evidence type="ECO:0000256" key="3">
    <source>
        <dbReference type="ARBA" id="ARBA00008405"/>
    </source>
</evidence>
<keyword evidence="6" id="KW-0468">Viral matrix protein</keyword>
<dbReference type="InterPro" id="IPR000982">
    <property type="entry name" value="Matrix_Paramyxo_N"/>
</dbReference>